<accession>A0ABV0M0P3</accession>
<keyword evidence="4" id="KW-0808">Transferase</keyword>
<comment type="subcellular location">
    <subcellularLocation>
        <location evidence="1">Cell inner membrane</location>
    </subcellularLocation>
</comment>
<keyword evidence="6 7" id="KW-0012">Acyltransferase</keyword>
<evidence type="ECO:0000256" key="1">
    <source>
        <dbReference type="ARBA" id="ARBA00004533"/>
    </source>
</evidence>
<dbReference type="PANTHER" id="PTHR30606">
    <property type="entry name" value="LIPID A BIOSYNTHESIS LAUROYL ACYLTRANSFERASE"/>
    <property type="match status" value="1"/>
</dbReference>
<evidence type="ECO:0000256" key="2">
    <source>
        <dbReference type="ARBA" id="ARBA00022475"/>
    </source>
</evidence>
<organism evidence="7 8">
    <name type="scientific">Neorhizobium phenanthreniclasticum</name>
    <dbReference type="NCBI Taxonomy" id="3157917"/>
    <lineage>
        <taxon>Bacteria</taxon>
        <taxon>Pseudomonadati</taxon>
        <taxon>Pseudomonadota</taxon>
        <taxon>Alphaproteobacteria</taxon>
        <taxon>Hyphomicrobiales</taxon>
        <taxon>Rhizobiaceae</taxon>
        <taxon>Rhizobium/Agrobacterium group</taxon>
        <taxon>Neorhizobium</taxon>
    </lineage>
</organism>
<dbReference type="PANTHER" id="PTHR30606:SF10">
    <property type="entry name" value="PHOSPHATIDYLINOSITOL MANNOSIDE ACYLTRANSFERASE"/>
    <property type="match status" value="1"/>
</dbReference>
<evidence type="ECO:0000256" key="4">
    <source>
        <dbReference type="ARBA" id="ARBA00022679"/>
    </source>
</evidence>
<keyword evidence="8" id="KW-1185">Reference proteome</keyword>
<evidence type="ECO:0000256" key="3">
    <source>
        <dbReference type="ARBA" id="ARBA00022519"/>
    </source>
</evidence>
<dbReference type="InterPro" id="IPR004960">
    <property type="entry name" value="LipA_acyltrans"/>
</dbReference>
<dbReference type="Pfam" id="PF03279">
    <property type="entry name" value="Lip_A_acyltrans"/>
    <property type="match status" value="1"/>
</dbReference>
<name>A0ABV0M0P3_9HYPH</name>
<sequence length="335" mass="37615">MTETGDMPPTASPTKRKAWLYRETDAPTLGDFFAGGEPRQRFLDFWRPDALSNAGEILMFFAFKLLPAKAVSEIGGALGRFAVPRWHKKALSRVRNNLRVIRPNASEAEIDRWAEEFADSQGRQRAEYSVLQRLAAGRNIRFVGTKDLVAQCSGRPVIFIGFHTGNLEILWQCLINMGLTVTTNYDPPKRRSHQWITDRIRRRGGLGLLPPGRSYVRPALRILQSGGNLLIYCDEGFGGIMRAPFFGRRPHLQGNYALVSRMARKTGALIQPVYLTRDGGTRFTFHALPPVDLPPEDSPGSRLIEDVVLLNSVVEPIIAAHPGQWFFLDNRIVPL</sequence>
<evidence type="ECO:0000313" key="8">
    <source>
        <dbReference type="Proteomes" id="UP001496627"/>
    </source>
</evidence>
<dbReference type="EMBL" id="JBEAAL010000006">
    <property type="protein sequence ID" value="MEQ1405434.1"/>
    <property type="molecule type" value="Genomic_DNA"/>
</dbReference>
<evidence type="ECO:0000256" key="5">
    <source>
        <dbReference type="ARBA" id="ARBA00023136"/>
    </source>
</evidence>
<dbReference type="CDD" id="cd07984">
    <property type="entry name" value="LPLAT_LABLAT-like"/>
    <property type="match status" value="1"/>
</dbReference>
<dbReference type="RefSeq" id="WP_227702401.1">
    <property type="nucleotide sequence ID" value="NZ_JBEAAL010000006.1"/>
</dbReference>
<keyword evidence="2" id="KW-1003">Cell membrane</keyword>
<keyword evidence="5" id="KW-0472">Membrane</keyword>
<protein>
    <submittedName>
        <fullName evidence="7">Lipid A biosynthesis lauroyl acyltransferase</fullName>
    </submittedName>
</protein>
<keyword evidence="3" id="KW-0997">Cell inner membrane</keyword>
<dbReference type="Proteomes" id="UP001496627">
    <property type="component" value="Unassembled WGS sequence"/>
</dbReference>
<reference evidence="7 8" key="1">
    <citation type="submission" date="2024-05" db="EMBL/GenBank/DDBJ databases">
        <title>Neorhizobium sp. Rsf11, a plant growth promoting and heavy metal resistant PAH-degrader.</title>
        <authorList>
            <person name="Golubev S.N."/>
            <person name="Muratova A.Y."/>
            <person name="Markelova M.I."/>
        </authorList>
    </citation>
    <scope>NUCLEOTIDE SEQUENCE [LARGE SCALE GENOMIC DNA]</scope>
    <source>
        <strain evidence="7 8">Rsf11</strain>
    </source>
</reference>
<comment type="caution">
    <text evidence="7">The sequence shown here is derived from an EMBL/GenBank/DDBJ whole genome shotgun (WGS) entry which is preliminary data.</text>
</comment>
<gene>
    <name evidence="7" type="ORF">ABK249_10870</name>
</gene>
<evidence type="ECO:0000313" key="7">
    <source>
        <dbReference type="EMBL" id="MEQ1405434.1"/>
    </source>
</evidence>
<evidence type="ECO:0000256" key="6">
    <source>
        <dbReference type="ARBA" id="ARBA00023315"/>
    </source>
</evidence>
<proteinExistence type="predicted"/>
<dbReference type="GO" id="GO:0016746">
    <property type="term" value="F:acyltransferase activity"/>
    <property type="evidence" value="ECO:0007669"/>
    <property type="project" value="UniProtKB-KW"/>
</dbReference>